<dbReference type="GO" id="GO:0016706">
    <property type="term" value="F:2-oxoglutarate-dependent dioxygenase activity"/>
    <property type="evidence" value="ECO:0007669"/>
    <property type="project" value="UniProtKB-ARBA"/>
</dbReference>
<dbReference type="InterPro" id="IPR008775">
    <property type="entry name" value="Phytyl_CoA_dOase-like"/>
</dbReference>
<dbReference type="Pfam" id="PF05721">
    <property type="entry name" value="PhyH"/>
    <property type="match status" value="1"/>
</dbReference>
<name>A0A7W9EP41_9SPHN</name>
<reference evidence="2 3" key="1">
    <citation type="submission" date="2020-08" db="EMBL/GenBank/DDBJ databases">
        <title>Genomic Encyclopedia of Type Strains, Phase IV (KMG-IV): sequencing the most valuable type-strain genomes for metagenomic binning, comparative biology and taxonomic classification.</title>
        <authorList>
            <person name="Goeker M."/>
        </authorList>
    </citation>
    <scope>NUCLEOTIDE SEQUENCE [LARGE SCALE GENOMIC DNA]</scope>
    <source>
        <strain evidence="2 3">DSM 27163</strain>
    </source>
</reference>
<dbReference type="Proteomes" id="UP000537161">
    <property type="component" value="Unassembled WGS sequence"/>
</dbReference>
<dbReference type="SUPFAM" id="SSF51197">
    <property type="entry name" value="Clavaminate synthase-like"/>
    <property type="match status" value="1"/>
</dbReference>
<gene>
    <name evidence="2" type="ORF">FHR21_000472</name>
</gene>
<comment type="caution">
    <text evidence="2">The sequence shown here is derived from an EMBL/GenBank/DDBJ whole genome shotgun (WGS) entry which is preliminary data.</text>
</comment>
<dbReference type="Gene3D" id="2.60.120.620">
    <property type="entry name" value="q2cbj1_9rhob like domain"/>
    <property type="match status" value="1"/>
</dbReference>
<dbReference type="PANTHER" id="PTHR40128:SF1">
    <property type="entry name" value="PHYTANOYL-COA HYDROXYLASE"/>
    <property type="match status" value="1"/>
</dbReference>
<accession>A0A7W9EP41</accession>
<dbReference type="EMBL" id="JACIJH010000001">
    <property type="protein sequence ID" value="MBB5705147.1"/>
    <property type="molecule type" value="Genomic_DNA"/>
</dbReference>
<protein>
    <submittedName>
        <fullName evidence="2">Ectoine hydroxylase-related dioxygenase (Phytanoyl-CoA dioxygenase family)</fullName>
    </submittedName>
</protein>
<evidence type="ECO:0000256" key="1">
    <source>
        <dbReference type="SAM" id="MobiDB-lite"/>
    </source>
</evidence>
<organism evidence="2 3">
    <name type="scientific">Sphingopyxis panaciterrulae</name>
    <dbReference type="NCBI Taxonomy" id="462372"/>
    <lineage>
        <taxon>Bacteria</taxon>
        <taxon>Pseudomonadati</taxon>
        <taxon>Pseudomonadota</taxon>
        <taxon>Alphaproteobacteria</taxon>
        <taxon>Sphingomonadales</taxon>
        <taxon>Sphingomonadaceae</taxon>
        <taxon>Sphingopyxis</taxon>
    </lineage>
</organism>
<keyword evidence="3" id="KW-1185">Reference proteome</keyword>
<feature type="region of interest" description="Disordered" evidence="1">
    <location>
        <begin position="79"/>
        <end position="98"/>
    </location>
</feature>
<dbReference type="AlphaFoldDB" id="A0A7W9EP41"/>
<dbReference type="PANTHER" id="PTHR40128">
    <property type="entry name" value="EXPRESSED PROTEIN"/>
    <property type="match status" value="1"/>
</dbReference>
<evidence type="ECO:0000313" key="2">
    <source>
        <dbReference type="EMBL" id="MBB5705147.1"/>
    </source>
</evidence>
<keyword evidence="2" id="KW-0223">Dioxygenase</keyword>
<evidence type="ECO:0000313" key="3">
    <source>
        <dbReference type="Proteomes" id="UP000537161"/>
    </source>
</evidence>
<dbReference type="RefSeq" id="WP_184094917.1">
    <property type="nucleotide sequence ID" value="NZ_JACIJH010000001.1"/>
</dbReference>
<sequence length="327" mass="36150">MAVESIFMPDARDLDVLSVKPVRELESCNHLLDDHAALMRFHDDEGYILLRDVLDAGSVEEARKAMFAVMERHGLIEPGATEPVWTGTPSPGGMEESPEFSGIARRLIENPANMKLMEKILGEPACIIPIVQYRAYPPGGSITGVHQDGFFSPGIRNYKPVWTPLTDCEREVGGLMLAVRQCNRGFFHNLAKTPSSIPEGVIPDDSWATTDYHPGDVLILNPCTPHASMPNTSNRCRVTIDTRVQSAADPRVLLADIVAADTDSIRVRTTDGAERRFRVDDDTFIRIEHPGVRQKRADYVPSAAPGKRIVVVFDGDHAETLRRASEN</sequence>
<keyword evidence="2" id="KW-0560">Oxidoreductase</keyword>
<proteinExistence type="predicted"/>